<proteinExistence type="predicted"/>
<name>A0A284R3H9_ARMOS</name>
<evidence type="ECO:0000313" key="2">
    <source>
        <dbReference type="Proteomes" id="UP000219338"/>
    </source>
</evidence>
<dbReference type="Proteomes" id="UP000219338">
    <property type="component" value="Unassembled WGS sequence"/>
</dbReference>
<dbReference type="EMBL" id="FUEG01000004">
    <property type="protein sequence ID" value="SJL03256.1"/>
    <property type="molecule type" value="Genomic_DNA"/>
</dbReference>
<protein>
    <submittedName>
        <fullName evidence="1">Uncharacterized protein</fullName>
    </submittedName>
</protein>
<organism evidence="1 2">
    <name type="scientific">Armillaria ostoyae</name>
    <name type="common">Armillaria root rot fungus</name>
    <dbReference type="NCBI Taxonomy" id="47428"/>
    <lineage>
        <taxon>Eukaryota</taxon>
        <taxon>Fungi</taxon>
        <taxon>Dikarya</taxon>
        <taxon>Basidiomycota</taxon>
        <taxon>Agaricomycotina</taxon>
        <taxon>Agaricomycetes</taxon>
        <taxon>Agaricomycetidae</taxon>
        <taxon>Agaricales</taxon>
        <taxon>Marasmiineae</taxon>
        <taxon>Physalacriaceae</taxon>
        <taxon>Armillaria</taxon>
    </lineage>
</organism>
<keyword evidence="2" id="KW-1185">Reference proteome</keyword>
<dbReference type="AlphaFoldDB" id="A0A284R3H9"/>
<reference evidence="2" key="1">
    <citation type="journal article" date="2017" name="Nat. Ecol. Evol.">
        <title>Genome expansion and lineage-specific genetic innovations in the forest pathogenic fungi Armillaria.</title>
        <authorList>
            <person name="Sipos G."/>
            <person name="Prasanna A.N."/>
            <person name="Walter M.C."/>
            <person name="O'Connor E."/>
            <person name="Balint B."/>
            <person name="Krizsan K."/>
            <person name="Kiss B."/>
            <person name="Hess J."/>
            <person name="Varga T."/>
            <person name="Slot J."/>
            <person name="Riley R."/>
            <person name="Boka B."/>
            <person name="Rigling D."/>
            <person name="Barry K."/>
            <person name="Lee J."/>
            <person name="Mihaltcheva S."/>
            <person name="LaButti K."/>
            <person name="Lipzen A."/>
            <person name="Waldron R."/>
            <person name="Moloney N.M."/>
            <person name="Sperisen C."/>
            <person name="Kredics L."/>
            <person name="Vagvoelgyi C."/>
            <person name="Patrignani A."/>
            <person name="Fitzpatrick D."/>
            <person name="Nagy I."/>
            <person name="Doyle S."/>
            <person name="Anderson J.B."/>
            <person name="Grigoriev I.V."/>
            <person name="Gueldener U."/>
            <person name="Muensterkoetter M."/>
            <person name="Nagy L.G."/>
        </authorList>
    </citation>
    <scope>NUCLEOTIDE SEQUENCE [LARGE SCALE GENOMIC DNA]</scope>
    <source>
        <strain evidence="2">C18/9</strain>
    </source>
</reference>
<sequence length="124" mass="13636">MWQGWHVRDHLIAPPLAHNMTSVIGGDTYYRGSTRSFTSYASPHPEAMQRASAAKDQAEVANAMKKNLTVSSKIVENCPPSPVPEVLEDVKVLLQDLDDSPASIHEKELNPTVQSWMMVHGSLG</sequence>
<accession>A0A284R3H9</accession>
<evidence type="ECO:0000313" key="1">
    <source>
        <dbReference type="EMBL" id="SJL03256.1"/>
    </source>
</evidence>
<gene>
    <name evidence="1" type="ORF">ARMOST_06608</name>
</gene>